<dbReference type="InParanoid" id="E4UQ99"/>
<dbReference type="Pfam" id="PF24883">
    <property type="entry name" value="NPHP3_N"/>
    <property type="match status" value="1"/>
</dbReference>
<evidence type="ECO:0000313" key="7">
    <source>
        <dbReference type="EMBL" id="EFQ99180.1"/>
    </source>
</evidence>
<dbReference type="RefSeq" id="XP_003174663.1">
    <property type="nucleotide sequence ID" value="XM_003174615.1"/>
</dbReference>
<dbReference type="SMART" id="SM00248">
    <property type="entry name" value="ANK"/>
    <property type="match status" value="12"/>
</dbReference>
<dbReference type="SUPFAM" id="SSF48403">
    <property type="entry name" value="Ankyrin repeat"/>
    <property type="match status" value="2"/>
</dbReference>
<dbReference type="PANTHER" id="PTHR24173:SF74">
    <property type="entry name" value="ANKYRIN REPEAT DOMAIN-CONTAINING PROTEIN 16"/>
    <property type="match status" value="1"/>
</dbReference>
<name>E4UQ99_ARTGP</name>
<feature type="domain" description="GPI inositol-deacylase winged helix" evidence="5">
    <location>
        <begin position="359"/>
        <end position="456"/>
    </location>
</feature>
<evidence type="ECO:0000256" key="3">
    <source>
        <dbReference type="PROSITE-ProRule" id="PRU00023"/>
    </source>
</evidence>
<dbReference type="InterPro" id="IPR027417">
    <property type="entry name" value="P-loop_NTPase"/>
</dbReference>
<dbReference type="eggNOG" id="KOG4177">
    <property type="taxonomic scope" value="Eukaryota"/>
</dbReference>
<evidence type="ECO:0000259" key="5">
    <source>
        <dbReference type="Pfam" id="PF22939"/>
    </source>
</evidence>
<evidence type="ECO:0000259" key="6">
    <source>
        <dbReference type="Pfam" id="PF24883"/>
    </source>
</evidence>
<dbReference type="Gene3D" id="3.40.50.300">
    <property type="entry name" value="P-loop containing nucleotide triphosphate hydrolases"/>
    <property type="match status" value="1"/>
</dbReference>
<dbReference type="Proteomes" id="UP000002669">
    <property type="component" value="Unassembled WGS sequence"/>
</dbReference>
<organism evidence="8">
    <name type="scientific">Arthroderma gypseum (strain ATCC MYA-4604 / CBS 118893)</name>
    <name type="common">Microsporum gypseum</name>
    <dbReference type="NCBI Taxonomy" id="535722"/>
    <lineage>
        <taxon>Eukaryota</taxon>
        <taxon>Fungi</taxon>
        <taxon>Dikarya</taxon>
        <taxon>Ascomycota</taxon>
        <taxon>Pezizomycotina</taxon>
        <taxon>Eurotiomycetes</taxon>
        <taxon>Eurotiomycetidae</taxon>
        <taxon>Onygenales</taxon>
        <taxon>Arthrodermataceae</taxon>
        <taxon>Nannizzia</taxon>
    </lineage>
</organism>
<keyword evidence="2 3" id="KW-0040">ANK repeat</keyword>
<dbReference type="HOGENOM" id="CLU_000288_34_14_1"/>
<dbReference type="STRING" id="535722.E4UQ99"/>
<dbReference type="OrthoDB" id="4207436at2759"/>
<reference evidence="8" key="1">
    <citation type="journal article" date="2012" name="MBio">
        <title>Comparative genome analysis of Trichophyton rubrum and related dermatophytes reveals candidate genes involved in infection.</title>
        <authorList>
            <person name="Martinez D.A."/>
            <person name="Oliver B.G."/>
            <person name="Graeser Y."/>
            <person name="Goldberg J.M."/>
            <person name="Li W."/>
            <person name="Martinez-Rossi N.M."/>
            <person name="Monod M."/>
            <person name="Shelest E."/>
            <person name="Barton R.C."/>
            <person name="Birch E."/>
            <person name="Brakhage A.A."/>
            <person name="Chen Z."/>
            <person name="Gurr S.J."/>
            <person name="Heiman D."/>
            <person name="Heitman J."/>
            <person name="Kosti I."/>
            <person name="Rossi A."/>
            <person name="Saif S."/>
            <person name="Samalova M."/>
            <person name="Saunders C.W."/>
            <person name="Shea T."/>
            <person name="Summerbell R.C."/>
            <person name="Xu J."/>
            <person name="Young S."/>
            <person name="Zeng Q."/>
            <person name="Birren B.W."/>
            <person name="Cuomo C.A."/>
            <person name="White T.C."/>
        </authorList>
    </citation>
    <scope>NUCLEOTIDE SEQUENCE [LARGE SCALE GENOMIC DNA]</scope>
    <source>
        <strain evidence="8">ATCC MYA-4604 / CBS 118893</strain>
    </source>
</reference>
<keyword evidence="8" id="KW-1185">Reference proteome</keyword>
<feature type="region of interest" description="Disordered" evidence="4">
    <location>
        <begin position="1"/>
        <end position="29"/>
    </location>
</feature>
<dbReference type="EMBL" id="DS989823">
    <property type="protein sequence ID" value="EFQ99180.1"/>
    <property type="molecule type" value="Genomic_DNA"/>
</dbReference>
<dbReference type="InterPro" id="IPR036770">
    <property type="entry name" value="Ankyrin_rpt-contain_sf"/>
</dbReference>
<dbReference type="GeneID" id="10029963"/>
<feature type="repeat" description="ANK" evidence="3">
    <location>
        <begin position="610"/>
        <end position="634"/>
    </location>
</feature>
<dbReference type="PROSITE" id="PS50088">
    <property type="entry name" value="ANK_REPEAT"/>
    <property type="match status" value="3"/>
</dbReference>
<dbReference type="InterPro" id="IPR054471">
    <property type="entry name" value="GPIID_WHD"/>
</dbReference>
<accession>E4UQ99</accession>
<dbReference type="Pfam" id="PF22939">
    <property type="entry name" value="WHD_GPIID"/>
    <property type="match status" value="1"/>
</dbReference>
<feature type="domain" description="Nephrocystin 3-like N-terminal" evidence="6">
    <location>
        <begin position="76"/>
        <end position="254"/>
    </location>
</feature>
<dbReference type="PROSITE" id="PS50297">
    <property type="entry name" value="ANK_REP_REGION"/>
    <property type="match status" value="3"/>
</dbReference>
<evidence type="ECO:0000256" key="4">
    <source>
        <dbReference type="SAM" id="MobiDB-lite"/>
    </source>
</evidence>
<evidence type="ECO:0000256" key="2">
    <source>
        <dbReference type="ARBA" id="ARBA00023043"/>
    </source>
</evidence>
<evidence type="ECO:0000313" key="8">
    <source>
        <dbReference type="Proteomes" id="UP000002669"/>
    </source>
</evidence>
<dbReference type="OMA" id="NGLMEIC"/>
<dbReference type="InterPro" id="IPR056884">
    <property type="entry name" value="NPHP3-like_N"/>
</dbReference>
<dbReference type="AlphaFoldDB" id="E4UQ99"/>
<dbReference type="Gene3D" id="1.25.40.20">
    <property type="entry name" value="Ankyrin repeat-containing domain"/>
    <property type="match status" value="5"/>
</dbReference>
<evidence type="ECO:0000256" key="1">
    <source>
        <dbReference type="ARBA" id="ARBA00022737"/>
    </source>
</evidence>
<dbReference type="Pfam" id="PF00023">
    <property type="entry name" value="Ank"/>
    <property type="match status" value="2"/>
</dbReference>
<sequence length="1044" mass="117162">MARPQSSRGDTYENKGLGDQFNTPGGTQYNYTGSNTTVNNYHDIKPPKALQERCLESLRFSGIDDRLNSMEDAAEGTCEWLIQHKKYKNWASRDRSLLWIKGKPGSGKSTLLQYALKNAEKTPNIGESNPIFLSFFFYDRGNTEQKTPLGFFQSLLYQLLCKAPDAMGELLTAFEERENKGEHGVMWHWYQKELHALFESSLRDILKIRPIWLFVDALDECTEPDMAMFIQKLKLGFQQLPPTSLPCRVCFTSRQHSFQNQISDLDVESEISVESHNGRDISTYVTSRLSIASMLSIAEKKAVAEKITERARGIFMWARLVVVRVLELEPYEPTEAIVEEIMNTSQDLYDLYAKLIEKVKGNPGSLKLLQWICFAKRPLSLDELRWAMAVDADIKSPYRSLKVCKNTTYYTSKNQVIEGRVKTYSCGITEVIQLSTGPIVQFIHQSAKDFLVEKGLSLLDCSRIPGGRDNAIGRAHYQISRTCIRYLSMEEVAQSTVGKSRFSYSLTDRFILASRFPLLEYTCSWISHVQKSDAQGVPQDDLLDYFNWPSEGIVRTWAHYHWVLDRTLESYQGHSTLLHLMAENRIIGPCRAILKRADEESVDITATDGDGRTPLHLAAASGDDTIVELLLSTGKFDVEDHTYLHLRPVRWLMRKKLPNPCKDDINTADMGGQTPLWHAISRGHAATVKLLLNQRKIDVNNGKPPPLCEAARKGRGDIVKLLLETGKVNINAQDMDNQTALHYATGQSTKSPVKVLDTSKVNTNARDKFSRTAHHCATSRSAAAIVKLLLDTGKADINAQDNHGNTALYNATFRQEEAVVKVLLETGKANVNIKDNDGNTAFYTAIIIKSWSIVKLLLDTGKVDINMQGYGGITALHRATSYSTEAIVKLLLDTGKVNINARDDFGSTALHYAIDREPEGATIYQIEAIVKLLLETGKIDVNIQDNDGETALHYATSLREEAVVKLLLETGKAHINIKDDNGNTAFHTAIFREYYGIAKLFLDTGKVDINVENNFGDTPLEVAIEEGRTDLVHLMRDIGSLDLT</sequence>
<keyword evidence="1" id="KW-0677">Repeat</keyword>
<feature type="repeat" description="ANK" evidence="3">
    <location>
        <begin position="947"/>
        <end position="971"/>
    </location>
</feature>
<dbReference type="VEuPathDB" id="FungiDB:MGYG_02194"/>
<feature type="compositionally biased region" description="Polar residues" evidence="4">
    <location>
        <begin position="20"/>
        <end position="29"/>
    </location>
</feature>
<dbReference type="InterPro" id="IPR002110">
    <property type="entry name" value="Ankyrin_rpt"/>
</dbReference>
<dbReference type="Pfam" id="PF12796">
    <property type="entry name" value="Ank_2"/>
    <property type="match status" value="3"/>
</dbReference>
<dbReference type="PANTHER" id="PTHR24173">
    <property type="entry name" value="ANKYRIN REPEAT CONTAINING"/>
    <property type="match status" value="1"/>
</dbReference>
<feature type="repeat" description="ANK" evidence="3">
    <location>
        <begin position="871"/>
        <end position="895"/>
    </location>
</feature>
<proteinExistence type="predicted"/>
<dbReference type="SUPFAM" id="SSF52540">
    <property type="entry name" value="P-loop containing nucleoside triphosphate hydrolases"/>
    <property type="match status" value="1"/>
</dbReference>
<gene>
    <name evidence="7" type="ORF">MGYG_02194</name>
</gene>
<protein>
    <submittedName>
        <fullName evidence="7">Ankyrin repeat domain-containing protein 28</fullName>
    </submittedName>
</protein>